<dbReference type="InterPro" id="IPR002314">
    <property type="entry name" value="aa-tRNA-synt_IIb"/>
</dbReference>
<dbReference type="InterPro" id="IPR010978">
    <property type="entry name" value="tRNA-bd_arm"/>
</dbReference>
<evidence type="ECO:0000256" key="3">
    <source>
        <dbReference type="ARBA" id="ARBA00022598"/>
    </source>
</evidence>
<accession>A0A7I8W415</accession>
<evidence type="ECO:0000256" key="8">
    <source>
        <dbReference type="PIRSR" id="PIRSR001529-1"/>
    </source>
</evidence>
<dbReference type="OrthoDB" id="24683at2759"/>
<proteinExistence type="inferred from homology"/>
<dbReference type="Gene3D" id="3.30.930.10">
    <property type="entry name" value="Bira Bifunctional Protein, Domain 2"/>
    <property type="match status" value="1"/>
</dbReference>
<evidence type="ECO:0000256" key="1">
    <source>
        <dbReference type="ARBA" id="ARBA00010728"/>
    </source>
</evidence>
<keyword evidence="6" id="KW-0030">Aminoacyl-tRNA synthetase</keyword>
<keyword evidence="4" id="KW-0547">Nucleotide-binding</keyword>
<dbReference type="GO" id="GO:0004828">
    <property type="term" value="F:serine-tRNA ligase activity"/>
    <property type="evidence" value="ECO:0007669"/>
    <property type="project" value="UniProtKB-EC"/>
</dbReference>
<dbReference type="Pfam" id="PF02403">
    <property type="entry name" value="Seryl_tRNA_N"/>
    <property type="match status" value="1"/>
</dbReference>
<dbReference type="EC" id="6.1.1.11" evidence="2"/>
<dbReference type="PROSITE" id="PS50862">
    <property type="entry name" value="AA_TRNA_LIGASE_II"/>
    <property type="match status" value="1"/>
</dbReference>
<evidence type="ECO:0000256" key="2">
    <source>
        <dbReference type="ARBA" id="ARBA00012840"/>
    </source>
</evidence>
<gene>
    <name evidence="11" type="ORF">DGYR_LOCUS9458</name>
</gene>
<keyword evidence="9" id="KW-0175">Coiled coil</keyword>
<dbReference type="AlphaFoldDB" id="A0A7I8W415"/>
<evidence type="ECO:0000259" key="10">
    <source>
        <dbReference type="PROSITE" id="PS50862"/>
    </source>
</evidence>
<dbReference type="PANTHER" id="PTHR11778">
    <property type="entry name" value="SERYL-TRNA SYNTHETASE"/>
    <property type="match status" value="1"/>
</dbReference>
<keyword evidence="5" id="KW-0067">ATP-binding</keyword>
<comment type="caution">
    <text evidence="11">The sequence shown here is derived from an EMBL/GenBank/DDBJ whole genome shotgun (WGS) entry which is preliminary data.</text>
</comment>
<dbReference type="SUPFAM" id="SSF46589">
    <property type="entry name" value="tRNA-binding arm"/>
    <property type="match status" value="1"/>
</dbReference>
<evidence type="ECO:0000256" key="5">
    <source>
        <dbReference type="ARBA" id="ARBA00022840"/>
    </source>
</evidence>
<dbReference type="GO" id="GO:0006434">
    <property type="term" value="P:seryl-tRNA aminoacylation"/>
    <property type="evidence" value="ECO:0007669"/>
    <property type="project" value="InterPro"/>
</dbReference>
<evidence type="ECO:0000256" key="6">
    <source>
        <dbReference type="ARBA" id="ARBA00023146"/>
    </source>
</evidence>
<evidence type="ECO:0000313" key="12">
    <source>
        <dbReference type="Proteomes" id="UP000549394"/>
    </source>
</evidence>
<sequence>MAFIFQRSLGSFKVGRWQHVPLNLFPRNSRYSHTVDGHMKQSALYISPYDKKNSSVVNVDLNLKEIIENANNVATNIKLRQMNVNVYKLCADHKAYEEFEIALKTIEDQRKSVTAKVSELIAAKDNSKETIIKEMIEKGKLLRSEMNDLKKKMSELEETIMKRALIIPNLIHPSVPDNDKVLRSKNEDLCSQLEDNIKSHLNIGRRKGSIIYRPLSPTAFYLQGEAAALERSLTSLVSKHLRSKDYQLWHCPHFNKAFILEACGYDFADHKQVLLIDQEVIEDDQKVDTNLYLTGTSLPSFVAFFARTVVDQNSLPIKVYSVGEEYISNVDNKSFCADDLLSTRQITSVRLFSASANKEAAYDLYENHLSDLWEFYESLDLPVKLISRPPRKLRREESARVDIKLWMPSSKDYRTIATVSMLGDFVSRRLMNKYQAGQTNAYLHMTHSCAMNVTRLVAALTEYGALEKKVCVKGITNFVRRLVYSIFITNK</sequence>
<evidence type="ECO:0000313" key="11">
    <source>
        <dbReference type="EMBL" id="CAD5121511.1"/>
    </source>
</evidence>
<comment type="similarity">
    <text evidence="1">Belongs to the class-II aminoacyl-tRNA synthetase family. Type-1 seryl-tRNA synthetase subfamily.</text>
</comment>
<dbReference type="PIRSF" id="PIRSF001529">
    <property type="entry name" value="Ser-tRNA-synth_IIa"/>
    <property type="match status" value="1"/>
</dbReference>
<dbReference type="InterPro" id="IPR006195">
    <property type="entry name" value="aa-tRNA-synth_II"/>
</dbReference>
<dbReference type="InterPro" id="IPR015866">
    <property type="entry name" value="Ser-tRNA-synth_1_N"/>
</dbReference>
<organism evidence="11 12">
    <name type="scientific">Dimorphilus gyrociliatus</name>
    <dbReference type="NCBI Taxonomy" id="2664684"/>
    <lineage>
        <taxon>Eukaryota</taxon>
        <taxon>Metazoa</taxon>
        <taxon>Spiralia</taxon>
        <taxon>Lophotrochozoa</taxon>
        <taxon>Annelida</taxon>
        <taxon>Polychaeta</taxon>
        <taxon>Polychaeta incertae sedis</taxon>
        <taxon>Dinophilidae</taxon>
        <taxon>Dimorphilus</taxon>
    </lineage>
</organism>
<name>A0A7I8W415_9ANNE</name>
<feature type="domain" description="Aminoacyl-transfer RNA synthetases class-II family profile" evidence="10">
    <location>
        <begin position="229"/>
        <end position="485"/>
    </location>
</feature>
<feature type="binding site" evidence="8">
    <location>
        <position position="296"/>
    </location>
    <ligand>
        <name>L-serine</name>
        <dbReference type="ChEBI" id="CHEBI:33384"/>
    </ligand>
</feature>
<dbReference type="Proteomes" id="UP000549394">
    <property type="component" value="Unassembled WGS sequence"/>
</dbReference>
<dbReference type="InterPro" id="IPR045864">
    <property type="entry name" value="aa-tRNA-synth_II/BPL/LPL"/>
</dbReference>
<dbReference type="InterPro" id="IPR002317">
    <property type="entry name" value="Ser-tRNA-ligase_type_1"/>
</dbReference>
<dbReference type="Gene3D" id="1.10.287.40">
    <property type="entry name" value="Serine-tRNA synthetase, tRNA binding domain"/>
    <property type="match status" value="1"/>
</dbReference>
<keyword evidence="3" id="KW-0436">Ligase</keyword>
<evidence type="ECO:0000256" key="9">
    <source>
        <dbReference type="SAM" id="Coils"/>
    </source>
</evidence>
<evidence type="ECO:0000256" key="7">
    <source>
        <dbReference type="ARBA" id="ARBA00031113"/>
    </source>
</evidence>
<evidence type="ECO:0000256" key="4">
    <source>
        <dbReference type="ARBA" id="ARBA00022741"/>
    </source>
</evidence>
<dbReference type="InterPro" id="IPR042103">
    <property type="entry name" value="SerRS_1_N_sf"/>
</dbReference>
<protein>
    <recommendedName>
        <fullName evidence="2">serine--tRNA ligase</fullName>
        <ecNumber evidence="2">6.1.1.11</ecNumber>
    </recommendedName>
    <alternativeName>
        <fullName evidence="7">Seryl-tRNA synthetase</fullName>
    </alternativeName>
</protein>
<dbReference type="GO" id="GO:0005524">
    <property type="term" value="F:ATP binding"/>
    <property type="evidence" value="ECO:0007669"/>
    <property type="project" value="UniProtKB-KW"/>
</dbReference>
<keyword evidence="12" id="KW-1185">Reference proteome</keyword>
<reference evidence="11 12" key="1">
    <citation type="submission" date="2020-08" db="EMBL/GenBank/DDBJ databases">
        <authorList>
            <person name="Hejnol A."/>
        </authorList>
    </citation>
    <scope>NUCLEOTIDE SEQUENCE [LARGE SCALE GENOMIC DNA]</scope>
</reference>
<dbReference type="SUPFAM" id="SSF55681">
    <property type="entry name" value="Class II aaRS and biotin synthetases"/>
    <property type="match status" value="1"/>
</dbReference>
<dbReference type="EMBL" id="CAJFCJ010000014">
    <property type="protein sequence ID" value="CAD5121511.1"/>
    <property type="molecule type" value="Genomic_DNA"/>
</dbReference>
<feature type="coiled-coil region" evidence="9">
    <location>
        <begin position="96"/>
        <end position="159"/>
    </location>
</feature>
<dbReference type="Pfam" id="PF00587">
    <property type="entry name" value="tRNA-synt_2b"/>
    <property type="match status" value="1"/>
</dbReference>